<protein>
    <submittedName>
        <fullName evidence="5">Succinate-semialdehyde dehydrogenase</fullName>
    </submittedName>
</protein>
<evidence type="ECO:0000256" key="2">
    <source>
        <dbReference type="ARBA" id="ARBA00022857"/>
    </source>
</evidence>
<dbReference type="CDD" id="cd07100">
    <property type="entry name" value="ALDH_SSADH1_GabD1"/>
    <property type="match status" value="1"/>
</dbReference>
<evidence type="ECO:0000313" key="5">
    <source>
        <dbReference type="EMBL" id="BCI55905.1"/>
    </source>
</evidence>
<dbReference type="RefSeq" id="WP_185293539.1">
    <property type="nucleotide sequence ID" value="NZ_AP023287.1"/>
</dbReference>
<keyword evidence="2" id="KW-0521">NADP</keyword>
<reference evidence="5 6" key="1">
    <citation type="submission" date="2020-07" db="EMBL/GenBank/DDBJ databases">
        <title>Complete genome sequence of Mycolicibacterium litorale like strain isolated from cardiac implantable electronic device infection.</title>
        <authorList>
            <person name="Fukano H."/>
            <person name="Miyama H."/>
            <person name="Hoshino Y."/>
        </authorList>
    </citation>
    <scope>NUCLEOTIDE SEQUENCE [LARGE SCALE GENOMIC DNA]</scope>
    <source>
        <strain evidence="5 6">NIIDNTM18</strain>
    </source>
</reference>
<dbReference type="GO" id="GO:0004030">
    <property type="term" value="F:aldehyde dehydrogenase [NAD(P)+] activity"/>
    <property type="evidence" value="ECO:0007669"/>
    <property type="project" value="InterPro"/>
</dbReference>
<dbReference type="InterPro" id="IPR016161">
    <property type="entry name" value="Ald_DH/histidinol_DH"/>
</dbReference>
<dbReference type="EMBL" id="AP023287">
    <property type="protein sequence ID" value="BCI55905.1"/>
    <property type="molecule type" value="Genomic_DNA"/>
</dbReference>
<keyword evidence="3" id="KW-0560">Oxidoreductase</keyword>
<proteinExistence type="inferred from homology"/>
<feature type="domain" description="Aldehyde dehydrogenase" evidence="4">
    <location>
        <begin position="3"/>
        <end position="450"/>
    </location>
</feature>
<evidence type="ECO:0000256" key="1">
    <source>
        <dbReference type="ARBA" id="ARBA00009986"/>
    </source>
</evidence>
<dbReference type="InterPro" id="IPR015590">
    <property type="entry name" value="Aldehyde_DH_dom"/>
</dbReference>
<dbReference type="GO" id="GO:0004777">
    <property type="term" value="F:succinate-semialdehyde dehydrogenase (NAD+) activity"/>
    <property type="evidence" value="ECO:0007669"/>
    <property type="project" value="TreeGrafter"/>
</dbReference>
<dbReference type="PANTHER" id="PTHR43217:SF2">
    <property type="entry name" value="SUCCINATE-SEMIALDEHYDE DEHYDROGENASE [NADP(+)]"/>
    <property type="match status" value="1"/>
</dbReference>
<comment type="similarity">
    <text evidence="1">Belongs to the aldehyde dehydrogenase family.</text>
</comment>
<name>A0A6S6PBS2_9MYCO</name>
<dbReference type="AlphaFoldDB" id="A0A6S6PBS2"/>
<dbReference type="SUPFAM" id="SSF53720">
    <property type="entry name" value="ALDH-like"/>
    <property type="match status" value="1"/>
</dbReference>
<dbReference type="InterPro" id="IPR044148">
    <property type="entry name" value="ALDH_GabD1-like"/>
</dbReference>
<evidence type="ECO:0000259" key="4">
    <source>
        <dbReference type="Pfam" id="PF00171"/>
    </source>
</evidence>
<dbReference type="Gene3D" id="3.40.309.10">
    <property type="entry name" value="Aldehyde Dehydrogenase, Chain A, domain 2"/>
    <property type="match status" value="1"/>
</dbReference>
<sequence>MTTYAVTDPTTGQVIKQYPAITDEDLTASIGRAESALTEWGSRTVAERVTLLQNVASIYEERAEELGAIISREMGKPKTSAIGEAAFSASIYRYYADSAEEFLADEPIQLRGGTGSAVIRRTPLGVVLGIMPWNYPYFMAARCAAPNLMIGNTVLLKPAPQCPESAAAIAAIFDEAGLPANAYTTILASNEQIESVIADPRVRGVSLTGSGRAGSAVAKIAGEHLKKVVLELGGSDPFLALSTNDMDALVKSAVAARMYNSGQACNAAKRFIVADHLYDEFLEKFVSQISAFEPGDPSSPDTKLGPLVSVEAAERLEAQVNRAVEEGATVVLGGQRNGAFFSPTVLTDVRRDGSAYSEEFFGPVAQVFRARTEAEAIELANDTDFGLGSFVFTDDAAQAERVADQIAAGMVYVNTVDGEGPEVPFGGVKNSGYGRELGRLGAEEFVNMKLIRTGA</sequence>
<dbReference type="InterPro" id="IPR016162">
    <property type="entry name" value="Ald_DH_N"/>
</dbReference>
<evidence type="ECO:0000256" key="3">
    <source>
        <dbReference type="ARBA" id="ARBA00023002"/>
    </source>
</evidence>
<dbReference type="FunFam" id="3.40.605.10:FF:000012">
    <property type="entry name" value="NAD-dependent succinate-semialdehyde dehydrogenase"/>
    <property type="match status" value="1"/>
</dbReference>
<dbReference type="Pfam" id="PF00171">
    <property type="entry name" value="Aldedh"/>
    <property type="match status" value="1"/>
</dbReference>
<dbReference type="InterPro" id="IPR016163">
    <property type="entry name" value="Ald_DH_C"/>
</dbReference>
<accession>A0A6S6PBS2</accession>
<dbReference type="PANTHER" id="PTHR43217">
    <property type="entry name" value="SUCCINATE SEMIALDEHYDE DEHYDROGENASE [NAD(P)+] SAD"/>
    <property type="match status" value="1"/>
</dbReference>
<gene>
    <name evidence="5" type="ORF">NIIDNTM18_51830</name>
</gene>
<dbReference type="Gene3D" id="3.40.605.10">
    <property type="entry name" value="Aldehyde Dehydrogenase, Chain A, domain 1"/>
    <property type="match status" value="1"/>
</dbReference>
<dbReference type="FunFam" id="3.40.309.10:FF:000009">
    <property type="entry name" value="Aldehyde dehydrogenase A"/>
    <property type="match status" value="1"/>
</dbReference>
<evidence type="ECO:0000313" key="6">
    <source>
        <dbReference type="Proteomes" id="UP000515734"/>
    </source>
</evidence>
<organism evidence="5 6">
    <name type="scientific">Mycolicibacterium litorale</name>
    <dbReference type="NCBI Taxonomy" id="758802"/>
    <lineage>
        <taxon>Bacteria</taxon>
        <taxon>Bacillati</taxon>
        <taxon>Actinomycetota</taxon>
        <taxon>Actinomycetes</taxon>
        <taxon>Mycobacteriales</taxon>
        <taxon>Mycobacteriaceae</taxon>
        <taxon>Mycolicibacterium</taxon>
    </lineage>
</organism>
<dbReference type="Proteomes" id="UP000515734">
    <property type="component" value="Chromosome"/>
</dbReference>
<dbReference type="InterPro" id="IPR047110">
    <property type="entry name" value="GABD/Sad-like"/>
</dbReference>